<keyword evidence="4 9" id="KW-0863">Zinc-finger</keyword>
<dbReference type="GO" id="GO:0006355">
    <property type="term" value="P:regulation of DNA-templated transcription"/>
    <property type="evidence" value="ECO:0007669"/>
    <property type="project" value="InterPro"/>
</dbReference>
<dbReference type="PROSITE" id="PS50199">
    <property type="entry name" value="ZF_RANBP2_2"/>
    <property type="match status" value="1"/>
</dbReference>
<evidence type="ECO:0000259" key="12">
    <source>
        <dbReference type="PROSITE" id="PS50102"/>
    </source>
</evidence>
<dbReference type="PANTHER" id="PTHR23238">
    <property type="entry name" value="RNA BINDING PROTEIN"/>
    <property type="match status" value="1"/>
</dbReference>
<evidence type="ECO:0000256" key="8">
    <source>
        <dbReference type="PROSITE-ProRule" id="PRU00176"/>
    </source>
</evidence>
<evidence type="ECO:0000256" key="3">
    <source>
        <dbReference type="ARBA" id="ARBA00022723"/>
    </source>
</evidence>
<evidence type="ECO:0000256" key="5">
    <source>
        <dbReference type="ARBA" id="ARBA00022833"/>
    </source>
</evidence>
<reference evidence="14" key="1">
    <citation type="submission" date="2021-01" db="EMBL/GenBank/DDBJ databases">
        <authorList>
            <person name="Corre E."/>
            <person name="Pelletier E."/>
            <person name="Niang G."/>
            <person name="Scheremetjew M."/>
            <person name="Finn R."/>
            <person name="Kale V."/>
            <person name="Holt S."/>
            <person name="Cochrane G."/>
            <person name="Meng A."/>
            <person name="Brown T."/>
            <person name="Cohen L."/>
        </authorList>
    </citation>
    <scope>NUCLEOTIDE SEQUENCE</scope>
    <source>
        <strain evidence="14">CCMP622</strain>
    </source>
</reference>
<keyword evidence="6 8" id="KW-0694">RNA-binding</keyword>
<dbReference type="InterPro" id="IPR000504">
    <property type="entry name" value="RRM_dom"/>
</dbReference>
<dbReference type="EMBL" id="HBHP01030804">
    <property type="protein sequence ID" value="CAD9774976.1"/>
    <property type="molecule type" value="Transcribed_RNA"/>
</dbReference>
<comment type="subcellular location">
    <subcellularLocation>
        <location evidence="1">Nucleus</location>
    </subcellularLocation>
</comment>
<gene>
    <name evidence="14" type="ORF">LSP00402_LOCUS18972</name>
</gene>
<keyword evidence="5" id="KW-0862">Zinc</keyword>
<dbReference type="Pfam" id="PF00076">
    <property type="entry name" value="RRM_1"/>
    <property type="match status" value="1"/>
</dbReference>
<evidence type="ECO:0000259" key="11">
    <source>
        <dbReference type="PROSITE" id="PS50089"/>
    </source>
</evidence>
<feature type="region of interest" description="Disordered" evidence="10">
    <location>
        <begin position="292"/>
        <end position="321"/>
    </location>
</feature>
<sequence>MFEPYGQIDEVRMISNGECSFVSYKRHSDAVTAILKMDNSAEIRGRRIQVSFADKPRFEAVNSGSSTGAGGSRESARKEQIRKRSASAMPAPSDQHTNDCGLRKSGIMGIKKHCRKPPPGLFSTGRGDWECGKCGNWNFQFRKNCNMCKADRYDVEAQICKMKQDIEIGKFRRSKAQLEFLTRKLRCMMVCTICLDEFHNIRHKPISMNCGQLLCHDCVIKIHASEIMKKGARTKNFPCPFCKDPTHIDKIQAPSKLILSFLEVLQALDKSTPYKVVDGTIFEAISGEGRGNPQSKVLTANDRPTSSLNVSVDKRTSGGDSNAQFSIVAKCPQVRRKKNEDPLLLTP</sequence>
<evidence type="ECO:0000256" key="7">
    <source>
        <dbReference type="ARBA" id="ARBA00023242"/>
    </source>
</evidence>
<evidence type="ECO:0000256" key="9">
    <source>
        <dbReference type="PROSITE-ProRule" id="PRU00322"/>
    </source>
</evidence>
<dbReference type="SMART" id="SM00547">
    <property type="entry name" value="ZnF_RBZ"/>
    <property type="match status" value="1"/>
</dbReference>
<protein>
    <submittedName>
        <fullName evidence="14">Uncharacterized protein</fullName>
    </submittedName>
</protein>
<proteinExistence type="inferred from homology"/>
<feature type="compositionally biased region" description="Polar residues" evidence="10">
    <location>
        <begin position="292"/>
        <end position="310"/>
    </location>
</feature>
<dbReference type="PROSITE" id="PS01358">
    <property type="entry name" value="ZF_RANBP2_1"/>
    <property type="match status" value="1"/>
</dbReference>
<dbReference type="InterPro" id="IPR035979">
    <property type="entry name" value="RBD_domain_sf"/>
</dbReference>
<evidence type="ECO:0000256" key="1">
    <source>
        <dbReference type="ARBA" id="ARBA00004123"/>
    </source>
</evidence>
<keyword evidence="3" id="KW-0479">Metal-binding</keyword>
<feature type="domain" description="RRM" evidence="12">
    <location>
        <begin position="1"/>
        <end position="55"/>
    </location>
</feature>
<dbReference type="GO" id="GO:0003723">
    <property type="term" value="F:RNA binding"/>
    <property type="evidence" value="ECO:0007669"/>
    <property type="project" value="UniProtKB-UniRule"/>
</dbReference>
<dbReference type="InterPro" id="IPR034870">
    <property type="entry name" value="TET_fam"/>
</dbReference>
<dbReference type="InterPro" id="IPR036443">
    <property type="entry name" value="Znf_RanBP2_sf"/>
</dbReference>
<feature type="domain" description="RING-type" evidence="11">
    <location>
        <begin position="191"/>
        <end position="243"/>
    </location>
</feature>
<dbReference type="AlphaFoldDB" id="A0A7S2TZY5"/>
<dbReference type="Gene3D" id="4.10.1060.10">
    <property type="entry name" value="Zinc finger, RanBP2-type"/>
    <property type="match status" value="1"/>
</dbReference>
<dbReference type="SUPFAM" id="SSF54928">
    <property type="entry name" value="RNA-binding domain, RBD"/>
    <property type="match status" value="1"/>
</dbReference>
<evidence type="ECO:0000259" key="13">
    <source>
        <dbReference type="PROSITE" id="PS50199"/>
    </source>
</evidence>
<comment type="similarity">
    <text evidence="2">Belongs to the RRM TET family.</text>
</comment>
<evidence type="ECO:0000256" key="10">
    <source>
        <dbReference type="SAM" id="MobiDB-lite"/>
    </source>
</evidence>
<accession>A0A7S2TZY5</accession>
<evidence type="ECO:0000313" key="14">
    <source>
        <dbReference type="EMBL" id="CAD9774976.1"/>
    </source>
</evidence>
<dbReference type="Gene3D" id="3.30.40.10">
    <property type="entry name" value="Zinc/RING finger domain, C3HC4 (zinc finger)"/>
    <property type="match status" value="1"/>
</dbReference>
<dbReference type="PROSITE" id="PS50102">
    <property type="entry name" value="RRM"/>
    <property type="match status" value="1"/>
</dbReference>
<dbReference type="GO" id="GO:0005634">
    <property type="term" value="C:nucleus"/>
    <property type="evidence" value="ECO:0007669"/>
    <property type="project" value="UniProtKB-SubCell"/>
</dbReference>
<evidence type="ECO:0000256" key="2">
    <source>
        <dbReference type="ARBA" id="ARBA00008448"/>
    </source>
</evidence>
<dbReference type="GO" id="GO:0008270">
    <property type="term" value="F:zinc ion binding"/>
    <property type="evidence" value="ECO:0007669"/>
    <property type="project" value="UniProtKB-KW"/>
</dbReference>
<dbReference type="Gene3D" id="3.30.70.330">
    <property type="match status" value="1"/>
</dbReference>
<dbReference type="InterPro" id="IPR013083">
    <property type="entry name" value="Znf_RING/FYVE/PHD"/>
</dbReference>
<dbReference type="SUPFAM" id="SSF57850">
    <property type="entry name" value="RING/U-box"/>
    <property type="match status" value="1"/>
</dbReference>
<dbReference type="InterPro" id="IPR001841">
    <property type="entry name" value="Znf_RING"/>
</dbReference>
<evidence type="ECO:0000256" key="6">
    <source>
        <dbReference type="ARBA" id="ARBA00022884"/>
    </source>
</evidence>
<dbReference type="InterPro" id="IPR012677">
    <property type="entry name" value="Nucleotide-bd_a/b_plait_sf"/>
</dbReference>
<evidence type="ECO:0000256" key="4">
    <source>
        <dbReference type="ARBA" id="ARBA00022771"/>
    </source>
</evidence>
<keyword evidence="7" id="KW-0539">Nucleus</keyword>
<dbReference type="SUPFAM" id="SSF90209">
    <property type="entry name" value="Ran binding protein zinc finger-like"/>
    <property type="match status" value="1"/>
</dbReference>
<feature type="region of interest" description="Disordered" evidence="10">
    <location>
        <begin position="59"/>
        <end position="99"/>
    </location>
</feature>
<organism evidence="14">
    <name type="scientific">Lotharella oceanica</name>
    <dbReference type="NCBI Taxonomy" id="641309"/>
    <lineage>
        <taxon>Eukaryota</taxon>
        <taxon>Sar</taxon>
        <taxon>Rhizaria</taxon>
        <taxon>Cercozoa</taxon>
        <taxon>Chlorarachniophyceae</taxon>
        <taxon>Lotharella</taxon>
    </lineage>
</organism>
<feature type="domain" description="RanBP2-type" evidence="13">
    <location>
        <begin position="125"/>
        <end position="154"/>
    </location>
</feature>
<dbReference type="PROSITE" id="PS50089">
    <property type="entry name" value="ZF_RING_2"/>
    <property type="match status" value="1"/>
</dbReference>
<name>A0A7S2TZY5_9EUKA</name>
<dbReference type="InterPro" id="IPR001876">
    <property type="entry name" value="Znf_RanBP2"/>
</dbReference>
<dbReference type="SMART" id="SM00184">
    <property type="entry name" value="RING"/>
    <property type="match status" value="1"/>
</dbReference>